<feature type="transmembrane region" description="Helical" evidence="1">
    <location>
        <begin position="12"/>
        <end position="33"/>
    </location>
</feature>
<keyword evidence="4" id="KW-1185">Reference proteome</keyword>
<feature type="domain" description="Low molecular weight protein antigen 6 PH" evidence="2">
    <location>
        <begin position="65"/>
        <end position="97"/>
    </location>
</feature>
<protein>
    <submittedName>
        <fullName evidence="3">PH domain-containing protein</fullName>
    </submittedName>
</protein>
<gene>
    <name evidence="3" type="ORF">SAMN05216174_10339</name>
</gene>
<proteinExistence type="predicted"/>
<keyword evidence="1" id="KW-0472">Membrane</keyword>
<evidence type="ECO:0000313" key="4">
    <source>
        <dbReference type="Proteomes" id="UP000199501"/>
    </source>
</evidence>
<dbReference type="InterPro" id="IPR019692">
    <property type="entry name" value="CFP-6_PH"/>
</dbReference>
<sequence length="176" mass="19762">MDEVVTVIRRRVELVAGWLATAGLTLFAGWLALFPAEEVTFFSLAQGLFAMWLGIWVVWLASAHPKLVVSTRGLDIVNWVCRYRIPWAAIHRIETTDHISFRLLDGTTVLPAVAAWSIVAIKHGNPVQQAMANRIEQIRANGDPDDTEVTRTLEICWLPFVVLLVLLLILAWLSTH</sequence>
<accession>A0A1G6MUN5</accession>
<feature type="transmembrane region" description="Helical" evidence="1">
    <location>
        <begin position="39"/>
        <end position="62"/>
    </location>
</feature>
<evidence type="ECO:0000259" key="2">
    <source>
        <dbReference type="Pfam" id="PF10756"/>
    </source>
</evidence>
<keyword evidence="1" id="KW-0812">Transmembrane</keyword>
<dbReference type="OrthoDB" id="3701272at2"/>
<organism evidence="3 4">
    <name type="scientific">Actinokineospora iranica</name>
    <dbReference type="NCBI Taxonomy" id="1271860"/>
    <lineage>
        <taxon>Bacteria</taxon>
        <taxon>Bacillati</taxon>
        <taxon>Actinomycetota</taxon>
        <taxon>Actinomycetes</taxon>
        <taxon>Pseudonocardiales</taxon>
        <taxon>Pseudonocardiaceae</taxon>
        <taxon>Actinokineospora</taxon>
    </lineage>
</organism>
<dbReference type="AlphaFoldDB" id="A0A1G6MUN5"/>
<keyword evidence="1" id="KW-1133">Transmembrane helix</keyword>
<dbReference type="EMBL" id="FMZZ01000003">
    <property type="protein sequence ID" value="SDC59273.1"/>
    <property type="molecule type" value="Genomic_DNA"/>
</dbReference>
<dbReference type="RefSeq" id="WP_091449345.1">
    <property type="nucleotide sequence ID" value="NZ_FMZZ01000003.1"/>
</dbReference>
<reference evidence="4" key="1">
    <citation type="submission" date="2016-10" db="EMBL/GenBank/DDBJ databases">
        <authorList>
            <person name="Varghese N."/>
            <person name="Submissions S."/>
        </authorList>
    </citation>
    <scope>NUCLEOTIDE SEQUENCE [LARGE SCALE GENOMIC DNA]</scope>
    <source>
        <strain evidence="4">IBRC-M 10403</strain>
    </source>
</reference>
<name>A0A1G6MUN5_9PSEU</name>
<dbReference type="Pfam" id="PF10756">
    <property type="entry name" value="bPH_6"/>
    <property type="match status" value="1"/>
</dbReference>
<feature type="transmembrane region" description="Helical" evidence="1">
    <location>
        <begin position="155"/>
        <end position="173"/>
    </location>
</feature>
<evidence type="ECO:0000313" key="3">
    <source>
        <dbReference type="EMBL" id="SDC59273.1"/>
    </source>
</evidence>
<dbReference type="Proteomes" id="UP000199501">
    <property type="component" value="Unassembled WGS sequence"/>
</dbReference>
<evidence type="ECO:0000256" key="1">
    <source>
        <dbReference type="SAM" id="Phobius"/>
    </source>
</evidence>